<dbReference type="Gene3D" id="1.25.40.10">
    <property type="entry name" value="Tetratricopeptide repeat domain"/>
    <property type="match status" value="2"/>
</dbReference>
<keyword evidence="2" id="KW-0677">Repeat</keyword>
<sequence>MKKVAPRRRLGGQVGGLMGGRNVKSILEWMDKGRSENSAIDYGLRLRLMCHVKSIDDVEKYFDSIPPDAKNHYTYGAFLNCYCTKMMTDKALAVFKKMDELKYVFNNMPFNSLMDLYIKVGTPEKVPLLVEEMKQRKIPLTNLTYYIWIQSYRHAVDLEGLEQVMHEVQEQDSVRDDWKIYSNLAAVYIEAHQSEEANTALKRMEELFDNPRSADRKAYHYLISMYAKTGNLSSVYKAWEKLVSNFEVCQNASYLTMLRALSALDDIEGLKKLLEEWEMGCLAYDERLPAVVIGAYLRHDMLEEAEQLLRDIKVKADRQIKFAHVLFMNYFLEKHQFDSALKHMEAAMAAKWKPVVEKLDPFFNHFKEEKNVDSAEDFCQKLEKVQPLDSRTYLWLLQTYAAAGQIAPNMRQRMEGSGIDITPEHEELLQKIC</sequence>
<dbReference type="Gramene" id="AUR62024635-RA">
    <property type="protein sequence ID" value="AUR62024635-RA:cds"/>
    <property type="gene ID" value="AUR62024635"/>
</dbReference>
<dbReference type="AlphaFoldDB" id="A0A803M7H0"/>
<reference evidence="4" key="2">
    <citation type="submission" date="2021-03" db="UniProtKB">
        <authorList>
            <consortium name="EnsemblPlants"/>
        </authorList>
    </citation>
    <scope>IDENTIFICATION</scope>
</reference>
<dbReference type="GO" id="GO:0003729">
    <property type="term" value="F:mRNA binding"/>
    <property type="evidence" value="ECO:0007669"/>
    <property type="project" value="UniProtKB-ARBA"/>
</dbReference>
<dbReference type="PANTHER" id="PTHR45717:SF8">
    <property type="entry name" value="OS01G0301000 PROTEIN"/>
    <property type="match status" value="1"/>
</dbReference>
<protein>
    <recommendedName>
        <fullName evidence="6">Pentatricopeptide repeat-containing protein</fullName>
    </recommendedName>
</protein>
<evidence type="ECO:0000256" key="3">
    <source>
        <dbReference type="PROSITE-ProRule" id="PRU00708"/>
    </source>
</evidence>
<keyword evidence="5" id="KW-1185">Reference proteome</keyword>
<evidence type="ECO:0000256" key="2">
    <source>
        <dbReference type="ARBA" id="ARBA00022737"/>
    </source>
</evidence>
<evidence type="ECO:0000313" key="4">
    <source>
        <dbReference type="EnsemblPlants" id="AUR62024635-RA:cds"/>
    </source>
</evidence>
<dbReference type="InterPro" id="IPR011990">
    <property type="entry name" value="TPR-like_helical_dom_sf"/>
</dbReference>
<dbReference type="InterPro" id="IPR002885">
    <property type="entry name" value="PPR_rpt"/>
</dbReference>
<evidence type="ECO:0000256" key="1">
    <source>
        <dbReference type="ARBA" id="ARBA00007626"/>
    </source>
</evidence>
<dbReference type="OMA" id="CLAYDER"/>
<dbReference type="Proteomes" id="UP000596660">
    <property type="component" value="Unplaced"/>
</dbReference>
<dbReference type="Pfam" id="PF01535">
    <property type="entry name" value="PPR"/>
    <property type="match status" value="4"/>
</dbReference>
<dbReference type="PANTHER" id="PTHR45717">
    <property type="entry name" value="OS12G0527900 PROTEIN"/>
    <property type="match status" value="1"/>
</dbReference>
<dbReference type="EnsemblPlants" id="AUR62024635-RA">
    <property type="protein sequence ID" value="AUR62024635-RA:cds"/>
    <property type="gene ID" value="AUR62024635"/>
</dbReference>
<feature type="repeat" description="PPR" evidence="3">
    <location>
        <begin position="106"/>
        <end position="140"/>
    </location>
</feature>
<organism evidence="4 5">
    <name type="scientific">Chenopodium quinoa</name>
    <name type="common">Quinoa</name>
    <dbReference type="NCBI Taxonomy" id="63459"/>
    <lineage>
        <taxon>Eukaryota</taxon>
        <taxon>Viridiplantae</taxon>
        <taxon>Streptophyta</taxon>
        <taxon>Embryophyta</taxon>
        <taxon>Tracheophyta</taxon>
        <taxon>Spermatophyta</taxon>
        <taxon>Magnoliopsida</taxon>
        <taxon>eudicotyledons</taxon>
        <taxon>Gunneridae</taxon>
        <taxon>Pentapetalae</taxon>
        <taxon>Caryophyllales</taxon>
        <taxon>Chenopodiaceae</taxon>
        <taxon>Chenopodioideae</taxon>
        <taxon>Atripliceae</taxon>
        <taxon>Chenopodium</taxon>
    </lineage>
</organism>
<comment type="similarity">
    <text evidence="1">Belongs to the PPR family. P subfamily.</text>
</comment>
<proteinExistence type="inferred from homology"/>
<reference evidence="4" key="1">
    <citation type="journal article" date="2017" name="Nature">
        <title>The genome of Chenopodium quinoa.</title>
        <authorList>
            <person name="Jarvis D.E."/>
            <person name="Ho Y.S."/>
            <person name="Lightfoot D.J."/>
            <person name="Schmoeckel S.M."/>
            <person name="Li B."/>
            <person name="Borm T.J.A."/>
            <person name="Ohyanagi H."/>
            <person name="Mineta K."/>
            <person name="Michell C.T."/>
            <person name="Saber N."/>
            <person name="Kharbatia N.M."/>
            <person name="Rupper R.R."/>
            <person name="Sharp A.R."/>
            <person name="Dally N."/>
            <person name="Boughton B.A."/>
            <person name="Woo Y.H."/>
            <person name="Gao G."/>
            <person name="Schijlen E.G.W.M."/>
            <person name="Guo X."/>
            <person name="Momin A.A."/>
            <person name="Negrao S."/>
            <person name="Al-Babili S."/>
            <person name="Gehring C."/>
            <person name="Roessner U."/>
            <person name="Jung C."/>
            <person name="Murphy K."/>
            <person name="Arold S.T."/>
            <person name="Gojobori T."/>
            <person name="van der Linden C.G."/>
            <person name="van Loo E.N."/>
            <person name="Jellen E.N."/>
            <person name="Maughan P.J."/>
            <person name="Tester M."/>
        </authorList>
    </citation>
    <scope>NUCLEOTIDE SEQUENCE [LARGE SCALE GENOMIC DNA]</scope>
    <source>
        <strain evidence="4">cv. PI 614886</strain>
    </source>
</reference>
<dbReference type="NCBIfam" id="TIGR00756">
    <property type="entry name" value="PPR"/>
    <property type="match status" value="1"/>
</dbReference>
<accession>A0A803M7H0</accession>
<dbReference type="PROSITE" id="PS51375">
    <property type="entry name" value="PPR"/>
    <property type="match status" value="2"/>
</dbReference>
<dbReference type="GO" id="GO:0005739">
    <property type="term" value="C:mitochondrion"/>
    <property type="evidence" value="ECO:0007669"/>
    <property type="project" value="TreeGrafter"/>
</dbReference>
<evidence type="ECO:0008006" key="6">
    <source>
        <dbReference type="Google" id="ProtNLM"/>
    </source>
</evidence>
<feature type="repeat" description="PPR" evidence="3">
    <location>
        <begin position="71"/>
        <end position="105"/>
    </location>
</feature>
<name>A0A803M7H0_CHEQI</name>
<evidence type="ECO:0000313" key="5">
    <source>
        <dbReference type="Proteomes" id="UP000596660"/>
    </source>
</evidence>
<dbReference type="SUPFAM" id="SSF48452">
    <property type="entry name" value="TPR-like"/>
    <property type="match status" value="1"/>
</dbReference>